<dbReference type="PROSITE" id="PS00893">
    <property type="entry name" value="NUDIX_BOX"/>
    <property type="match status" value="1"/>
</dbReference>
<comment type="catalytic activity">
    <reaction evidence="9">
        <text>a 5'-end (N(7)-methyl 5'-triphosphoguanosine)-ribonucleoside in mRNA + H2O = N(7)-methyl-GDP + a 5'-end phospho-ribonucleoside in mRNA + 2 H(+)</text>
        <dbReference type="Rhea" id="RHEA:67484"/>
        <dbReference type="Rhea" id="RHEA-COMP:15692"/>
        <dbReference type="Rhea" id="RHEA-COMP:17167"/>
        <dbReference type="ChEBI" id="CHEBI:15377"/>
        <dbReference type="ChEBI" id="CHEBI:15378"/>
        <dbReference type="ChEBI" id="CHEBI:63714"/>
        <dbReference type="ChEBI" id="CHEBI:138282"/>
        <dbReference type="ChEBI" id="CHEBI:156461"/>
        <dbReference type="EC" id="3.6.1.62"/>
    </reaction>
    <physiologicalReaction direction="left-to-right" evidence="9">
        <dbReference type="Rhea" id="RHEA:67485"/>
    </physiologicalReaction>
</comment>
<accession>A0ABD2LJB0</accession>
<dbReference type="SMART" id="SM01125">
    <property type="entry name" value="DCP2"/>
    <property type="match status" value="1"/>
</dbReference>
<gene>
    <name evidence="13" type="ORF">niasHT_011408</name>
</gene>
<evidence type="ECO:0000256" key="10">
    <source>
        <dbReference type="ARBA" id="ARBA00078183"/>
    </source>
</evidence>
<dbReference type="PANTHER" id="PTHR23114:SF17">
    <property type="entry name" value="M7GPPPN-MRNA HYDROLASE"/>
    <property type="match status" value="1"/>
</dbReference>
<dbReference type="InterPro" id="IPR000086">
    <property type="entry name" value="NUDIX_hydrolase_dom"/>
</dbReference>
<evidence type="ECO:0000256" key="7">
    <source>
        <dbReference type="ARBA" id="ARBA00022884"/>
    </source>
</evidence>
<evidence type="ECO:0000313" key="14">
    <source>
        <dbReference type="Proteomes" id="UP001620626"/>
    </source>
</evidence>
<dbReference type="GO" id="GO:0016071">
    <property type="term" value="P:mRNA metabolic process"/>
    <property type="evidence" value="ECO:0007669"/>
    <property type="project" value="UniProtKB-ARBA"/>
</dbReference>
<keyword evidence="14" id="KW-1185">Reference proteome</keyword>
<comment type="caution">
    <text evidence="13">The sequence shown here is derived from an EMBL/GenBank/DDBJ whole genome shotgun (WGS) entry which is preliminary data.</text>
</comment>
<dbReference type="GO" id="GO:0140933">
    <property type="term" value="F:5'-(N(7)-methylguanosine 5'-triphospho)-[mRNA] hydrolase activity"/>
    <property type="evidence" value="ECO:0007669"/>
    <property type="project" value="UniProtKB-EC"/>
</dbReference>
<dbReference type="SUPFAM" id="SSF55811">
    <property type="entry name" value="Nudix"/>
    <property type="match status" value="1"/>
</dbReference>
<evidence type="ECO:0000256" key="6">
    <source>
        <dbReference type="ARBA" id="ARBA00022801"/>
    </source>
</evidence>
<comment type="cofactor">
    <cofactor evidence="1">
        <name>Mn(2+)</name>
        <dbReference type="ChEBI" id="CHEBI:29035"/>
    </cofactor>
</comment>
<reference evidence="13 14" key="1">
    <citation type="submission" date="2024-10" db="EMBL/GenBank/DDBJ databases">
        <authorList>
            <person name="Kim D."/>
        </authorList>
    </citation>
    <scope>NUCLEOTIDE SEQUENCE [LARGE SCALE GENOMIC DNA]</scope>
    <source>
        <strain evidence="13">BH-2024</strain>
    </source>
</reference>
<organism evidence="13 14">
    <name type="scientific">Heterodera trifolii</name>
    <dbReference type="NCBI Taxonomy" id="157864"/>
    <lineage>
        <taxon>Eukaryota</taxon>
        <taxon>Metazoa</taxon>
        <taxon>Ecdysozoa</taxon>
        <taxon>Nematoda</taxon>
        <taxon>Chromadorea</taxon>
        <taxon>Rhabditida</taxon>
        <taxon>Tylenchina</taxon>
        <taxon>Tylenchomorpha</taxon>
        <taxon>Tylenchoidea</taxon>
        <taxon>Heteroderidae</taxon>
        <taxon>Heteroderinae</taxon>
        <taxon>Heterodera</taxon>
    </lineage>
</organism>
<evidence type="ECO:0000256" key="9">
    <source>
        <dbReference type="ARBA" id="ARBA00047661"/>
    </source>
</evidence>
<dbReference type="InterPro" id="IPR020084">
    <property type="entry name" value="NUDIX_hydrolase_CS"/>
</dbReference>
<comment type="subcellular location">
    <subcellularLocation>
        <location evidence="2">Cytoplasm</location>
    </subcellularLocation>
</comment>
<comment type="similarity">
    <text evidence="3">Belongs to the Nudix hydrolase family. DCP2 subfamily.</text>
</comment>
<dbReference type="Proteomes" id="UP001620626">
    <property type="component" value="Unassembled WGS sequence"/>
</dbReference>
<evidence type="ECO:0000313" key="13">
    <source>
        <dbReference type="EMBL" id="KAL3114972.1"/>
    </source>
</evidence>
<dbReference type="InterPro" id="IPR044099">
    <property type="entry name" value="Dcp2_NUDIX"/>
</dbReference>
<evidence type="ECO:0000256" key="5">
    <source>
        <dbReference type="ARBA" id="ARBA00022723"/>
    </source>
</evidence>
<dbReference type="InterPro" id="IPR036189">
    <property type="entry name" value="DCP2_BoxA_sf"/>
</dbReference>
<keyword evidence="8" id="KW-0464">Manganese</keyword>
<evidence type="ECO:0000256" key="3">
    <source>
        <dbReference type="ARBA" id="ARBA00005279"/>
    </source>
</evidence>
<dbReference type="FunFam" id="3.90.79.10:FF:000003">
    <property type="entry name" value="M7GpppN-mRNA hydrolase isoform 2"/>
    <property type="match status" value="1"/>
</dbReference>
<keyword evidence="6" id="KW-0378">Hydrolase</keyword>
<evidence type="ECO:0000256" key="4">
    <source>
        <dbReference type="ARBA" id="ARBA00022490"/>
    </source>
</evidence>
<dbReference type="Pfam" id="PF00293">
    <property type="entry name" value="NUDIX"/>
    <property type="match status" value="1"/>
</dbReference>
<dbReference type="Gene3D" id="1.10.10.1050">
    <property type="entry name" value="Dcp2, box A domain"/>
    <property type="match status" value="1"/>
</dbReference>
<evidence type="ECO:0000259" key="12">
    <source>
        <dbReference type="PROSITE" id="PS51462"/>
    </source>
</evidence>
<feature type="compositionally biased region" description="Basic and acidic residues" evidence="11">
    <location>
        <begin position="529"/>
        <end position="540"/>
    </location>
</feature>
<feature type="region of interest" description="Disordered" evidence="11">
    <location>
        <begin position="1"/>
        <end position="38"/>
    </location>
</feature>
<keyword evidence="7" id="KW-0694">RNA-binding</keyword>
<dbReference type="Gene3D" id="3.90.79.10">
    <property type="entry name" value="Nucleoside Triphosphate Pyrophosphohydrolase"/>
    <property type="match status" value="1"/>
</dbReference>
<dbReference type="PROSITE" id="PS51462">
    <property type="entry name" value="NUDIX"/>
    <property type="match status" value="1"/>
</dbReference>
<proteinExistence type="inferred from homology"/>
<sequence>MNNFGVGQKDSQRQQKGNKTNFTPQQNKAKGRKKEEGGVNVCKKKRVFINRSQQQQVPKLDANCSFGSPSVGPSNRPPPLFPTVQQQPFPVNVHQQQSSSSNYLKEVKCFGPTVPEMVMEDILFRFLYNIPNNEKENQIRVCFHIELAHWFFLDFYCSDNCDVPERLRSFVPCQRVGFAQFVRQVFSKCDFLDKWRYCVDQIITEFHYHKSHVPTYGVIMLDPTLNYVLLVQGYYASKNSWGFPKGKINEDEVPLNCALREAFEEVGFDATEHIKNPEKCRPLQHFFGETLVRLFLATDVPMDFPFKPHLRKEIRKICWFFLQDLPKFHKDNDGCARLGNGLTSNCFYGVIPFAKDICDFVERERRERNKPKCTILKAEHGSTNSAFQPVIPRASSHQKLPTVSSNVAIPALSSQMSTDSTISRRCSTVENLFKPLKPDPAIQPTSFTGQSFLEHIGAAKIAARESDNTTVCSDGSPQIPTNPAGVIGSEANFRRSKEIKHPKPMHPTGPVVVVYEAPPQQQTSPDNATQRETKQPKETGKNGNEIVEMLRSSIVKMCVKQKDEKRRRTPTIDETIPSVAKSEPQKEAPLSQQQTLAPNGTADFVQLAQFVPTQVRKCEAWKKFTLNRTRLQPV</sequence>
<protein>
    <recommendedName>
        <fullName evidence="10">mRNA-decapping enzyme 2</fullName>
    </recommendedName>
</protein>
<feature type="compositionally biased region" description="Polar residues" evidence="11">
    <location>
        <begin position="14"/>
        <end position="28"/>
    </location>
</feature>
<dbReference type="SUPFAM" id="SSF140586">
    <property type="entry name" value="Dcp2 domain-like"/>
    <property type="match status" value="1"/>
</dbReference>
<evidence type="ECO:0000256" key="2">
    <source>
        <dbReference type="ARBA" id="ARBA00004496"/>
    </source>
</evidence>
<dbReference type="GO" id="GO:0005737">
    <property type="term" value="C:cytoplasm"/>
    <property type="evidence" value="ECO:0007669"/>
    <property type="project" value="UniProtKB-SubCell"/>
</dbReference>
<dbReference type="InterPro" id="IPR007722">
    <property type="entry name" value="DCP2_BoxA"/>
</dbReference>
<dbReference type="InterPro" id="IPR015797">
    <property type="entry name" value="NUDIX_hydrolase-like_dom_sf"/>
</dbReference>
<keyword evidence="5" id="KW-0479">Metal-binding</keyword>
<feature type="region of interest" description="Disordered" evidence="11">
    <location>
        <begin position="561"/>
        <end position="594"/>
    </location>
</feature>
<dbReference type="GO" id="GO:0003723">
    <property type="term" value="F:RNA binding"/>
    <property type="evidence" value="ECO:0007669"/>
    <property type="project" value="UniProtKB-KW"/>
</dbReference>
<feature type="region of interest" description="Disordered" evidence="11">
    <location>
        <begin position="520"/>
        <end position="544"/>
    </location>
</feature>
<name>A0ABD2LJB0_9BILA</name>
<dbReference type="AlphaFoldDB" id="A0ABD2LJB0"/>
<evidence type="ECO:0000256" key="1">
    <source>
        <dbReference type="ARBA" id="ARBA00001936"/>
    </source>
</evidence>
<evidence type="ECO:0000256" key="8">
    <source>
        <dbReference type="ARBA" id="ARBA00023211"/>
    </source>
</evidence>
<keyword evidence="4" id="KW-0963">Cytoplasm</keyword>
<dbReference type="Pfam" id="PF05026">
    <property type="entry name" value="DCP2"/>
    <property type="match status" value="1"/>
</dbReference>
<feature type="domain" description="Nudix hydrolase" evidence="12">
    <location>
        <begin position="211"/>
        <end position="342"/>
    </location>
</feature>
<dbReference type="PANTHER" id="PTHR23114">
    <property type="entry name" value="M7GPPPN-MRNA HYDROLASE"/>
    <property type="match status" value="1"/>
</dbReference>
<evidence type="ECO:0000256" key="11">
    <source>
        <dbReference type="SAM" id="MobiDB-lite"/>
    </source>
</evidence>
<dbReference type="CDD" id="cd03672">
    <property type="entry name" value="NUDIX_Dcp2p_Nudt20"/>
    <property type="match status" value="1"/>
</dbReference>
<dbReference type="GO" id="GO:0046872">
    <property type="term" value="F:metal ion binding"/>
    <property type="evidence" value="ECO:0007669"/>
    <property type="project" value="UniProtKB-KW"/>
</dbReference>
<dbReference type="EMBL" id="JBICBT010000406">
    <property type="protein sequence ID" value="KAL3114972.1"/>
    <property type="molecule type" value="Genomic_DNA"/>
</dbReference>